<dbReference type="InterPro" id="IPR050250">
    <property type="entry name" value="Macrolide_Exporter_MacB"/>
</dbReference>
<evidence type="ECO:0000256" key="3">
    <source>
        <dbReference type="ARBA" id="ARBA00022692"/>
    </source>
</evidence>
<dbReference type="Proteomes" id="UP000290204">
    <property type="component" value="Unassembled WGS sequence"/>
</dbReference>
<evidence type="ECO:0000313" key="10">
    <source>
        <dbReference type="Proteomes" id="UP000290204"/>
    </source>
</evidence>
<feature type="transmembrane region" description="Helical" evidence="6">
    <location>
        <begin position="436"/>
        <end position="456"/>
    </location>
</feature>
<sequence>MFKNYLKTAFRNFSKNKVYSFINIAGLSMGLACAMLILLYTKDEVSYDRFLPGVNNIYRIVSKEVNPDGSIAMQSGNTGSFHGPAFASGVPEIVSFVRFQGDYVNIKKGTEVLGQEAHFVDSNFFSMMQFPLLHGDGKTALQQPDAVVLSETVARKFFGSADVVGKTLKLQRNGTFKPYTVTAVAKDCPQNSSIKFQMLTKMELRPDEISDRMNWFNFFLNTFVVLAPGADVKQVEKKMMRFYETDAKEMIKIVAEKYNFKAKSEYMLQPYTDIHLSKDYRADNGMVGASNPMYSYILSGIALFILLIACINFVNLTVARSLKRAKEIGVRKVVGSDRRQLIAQFLGESYIICFVAFVLGLGIAQLLLPFFNDLSNKALSLAYLFDLQLISGYAALFFVTGFLAGFYPALVLSGFNPVQTLYNRFRLAGKNYLQKSLVVLQFSLATLLIIATTVMYRQFHFLVSKDLGYNDKHVLTVPNISKNEIAVFRQELLKNPNVEQVAVRNNGFNGTLARVNGNKEIEFTMDWVDADYLPLYKIPVVQGRNFSRSFTSDTSSAVMVNEAFVKAAGWKEPVGQVVDFWYREKKYTVVGVVKDHHYAALSEVIKPQLLCNDENNFGLAVIRIKEGSAAAVLPYVEQVYKRLLPVQPYSYEFKDISNQRQYEAEAKWKKMLLFGAFLTIFISCIGLFGLSVLSAEKRLKEIGVRKVLGASVTTIVKALSKDFLQLVLVSLCIAIPVAWLLADKWLQNYPYRAALSWWLFAATGAGIVLLALLTVSYQAIRAALAKPVKSLRTE</sequence>
<dbReference type="PANTHER" id="PTHR30572:SF18">
    <property type="entry name" value="ABC-TYPE MACROLIDE FAMILY EXPORT SYSTEM PERMEASE COMPONENT 2"/>
    <property type="match status" value="1"/>
</dbReference>
<feature type="domain" description="MacB-like periplasmic core" evidence="8">
    <location>
        <begin position="476"/>
        <end position="595"/>
    </location>
</feature>
<dbReference type="PANTHER" id="PTHR30572">
    <property type="entry name" value="MEMBRANE COMPONENT OF TRANSPORTER-RELATED"/>
    <property type="match status" value="1"/>
</dbReference>
<dbReference type="EMBL" id="SDHW01000001">
    <property type="protein sequence ID" value="RXK62695.1"/>
    <property type="molecule type" value="Genomic_DNA"/>
</dbReference>
<evidence type="ECO:0000256" key="1">
    <source>
        <dbReference type="ARBA" id="ARBA00004651"/>
    </source>
</evidence>
<feature type="transmembrane region" description="Helical" evidence="6">
    <location>
        <begin position="754"/>
        <end position="780"/>
    </location>
</feature>
<dbReference type="RefSeq" id="WP_129130066.1">
    <property type="nucleotide sequence ID" value="NZ_SDHW01000001.1"/>
</dbReference>
<feature type="transmembrane region" description="Helical" evidence="6">
    <location>
        <begin position="349"/>
        <end position="370"/>
    </location>
</feature>
<feature type="transmembrane region" description="Helical" evidence="6">
    <location>
        <begin position="21"/>
        <end position="40"/>
    </location>
</feature>
<feature type="domain" description="ABC3 transporter permease C-terminal" evidence="7">
    <location>
        <begin position="674"/>
        <end position="783"/>
    </location>
</feature>
<name>A0A4Q1CPI2_9BACT</name>
<evidence type="ECO:0000256" key="4">
    <source>
        <dbReference type="ARBA" id="ARBA00022989"/>
    </source>
</evidence>
<reference evidence="9 10" key="1">
    <citation type="submission" date="2019-01" db="EMBL/GenBank/DDBJ databases">
        <title>Lacibacter sp. strain TTM-7.</title>
        <authorList>
            <person name="Chen W.-M."/>
        </authorList>
    </citation>
    <scope>NUCLEOTIDE SEQUENCE [LARGE SCALE GENOMIC DNA]</scope>
    <source>
        <strain evidence="9 10">TTM-7</strain>
    </source>
</reference>
<evidence type="ECO:0000259" key="7">
    <source>
        <dbReference type="Pfam" id="PF02687"/>
    </source>
</evidence>
<comment type="caution">
    <text evidence="9">The sequence shown here is derived from an EMBL/GenBank/DDBJ whole genome shotgun (WGS) entry which is preliminary data.</text>
</comment>
<evidence type="ECO:0000256" key="6">
    <source>
        <dbReference type="SAM" id="Phobius"/>
    </source>
</evidence>
<dbReference type="PROSITE" id="PS51257">
    <property type="entry name" value="PROKAR_LIPOPROTEIN"/>
    <property type="match status" value="1"/>
</dbReference>
<dbReference type="GO" id="GO:0005886">
    <property type="term" value="C:plasma membrane"/>
    <property type="evidence" value="ECO:0007669"/>
    <property type="project" value="UniProtKB-SubCell"/>
</dbReference>
<dbReference type="GO" id="GO:0022857">
    <property type="term" value="F:transmembrane transporter activity"/>
    <property type="evidence" value="ECO:0007669"/>
    <property type="project" value="TreeGrafter"/>
</dbReference>
<gene>
    <name evidence="9" type="ORF">ESA94_06775</name>
</gene>
<dbReference type="InterPro" id="IPR025857">
    <property type="entry name" value="MacB_PCD"/>
</dbReference>
<accession>A0A4Q1CPI2</accession>
<dbReference type="OrthoDB" id="5933722at2"/>
<feature type="domain" description="MacB-like periplasmic core" evidence="8">
    <location>
        <begin position="20"/>
        <end position="239"/>
    </location>
</feature>
<proteinExistence type="predicted"/>
<dbReference type="Pfam" id="PF12704">
    <property type="entry name" value="MacB_PCD"/>
    <property type="match status" value="2"/>
</dbReference>
<evidence type="ECO:0000256" key="2">
    <source>
        <dbReference type="ARBA" id="ARBA00022475"/>
    </source>
</evidence>
<dbReference type="Pfam" id="PF02687">
    <property type="entry name" value="FtsX"/>
    <property type="match status" value="2"/>
</dbReference>
<comment type="subcellular location">
    <subcellularLocation>
        <location evidence="1">Cell membrane</location>
        <topology evidence="1">Multi-pass membrane protein</topology>
    </subcellularLocation>
</comment>
<protein>
    <submittedName>
        <fullName evidence="9">FtsX-like permease family protein</fullName>
    </submittedName>
</protein>
<keyword evidence="10" id="KW-1185">Reference proteome</keyword>
<feature type="domain" description="ABC3 transporter permease C-terminal" evidence="7">
    <location>
        <begin position="301"/>
        <end position="417"/>
    </location>
</feature>
<organism evidence="9 10">
    <name type="scientific">Lacibacter luteus</name>
    <dbReference type="NCBI Taxonomy" id="2508719"/>
    <lineage>
        <taxon>Bacteria</taxon>
        <taxon>Pseudomonadati</taxon>
        <taxon>Bacteroidota</taxon>
        <taxon>Chitinophagia</taxon>
        <taxon>Chitinophagales</taxon>
        <taxon>Chitinophagaceae</taxon>
        <taxon>Lacibacter</taxon>
    </lineage>
</organism>
<dbReference type="InterPro" id="IPR003838">
    <property type="entry name" value="ABC3_permease_C"/>
</dbReference>
<feature type="transmembrane region" description="Helical" evidence="6">
    <location>
        <begin position="723"/>
        <end position="742"/>
    </location>
</feature>
<dbReference type="AlphaFoldDB" id="A0A4Q1CPI2"/>
<evidence type="ECO:0000313" key="9">
    <source>
        <dbReference type="EMBL" id="RXK62695.1"/>
    </source>
</evidence>
<keyword evidence="3 6" id="KW-0812">Transmembrane</keyword>
<feature type="transmembrane region" description="Helical" evidence="6">
    <location>
        <begin position="293"/>
        <end position="314"/>
    </location>
</feature>
<feature type="transmembrane region" description="Helical" evidence="6">
    <location>
        <begin position="390"/>
        <end position="415"/>
    </location>
</feature>
<evidence type="ECO:0000259" key="8">
    <source>
        <dbReference type="Pfam" id="PF12704"/>
    </source>
</evidence>
<feature type="transmembrane region" description="Helical" evidence="6">
    <location>
        <begin position="671"/>
        <end position="693"/>
    </location>
</feature>
<keyword evidence="4 6" id="KW-1133">Transmembrane helix</keyword>
<keyword evidence="2" id="KW-1003">Cell membrane</keyword>
<evidence type="ECO:0000256" key="5">
    <source>
        <dbReference type="ARBA" id="ARBA00023136"/>
    </source>
</evidence>
<keyword evidence="5 6" id="KW-0472">Membrane</keyword>